<dbReference type="InterPro" id="IPR006684">
    <property type="entry name" value="YbgC/YbaW"/>
</dbReference>
<dbReference type="SUPFAM" id="SSF54637">
    <property type="entry name" value="Thioesterase/thiol ester dehydrase-isomerase"/>
    <property type="match status" value="1"/>
</dbReference>
<dbReference type="PANTHER" id="PTHR31793:SF37">
    <property type="entry name" value="ACYL-COA THIOESTER HYDROLASE YBGC"/>
    <property type="match status" value="1"/>
</dbReference>
<dbReference type="CDD" id="cd00586">
    <property type="entry name" value="4HBT"/>
    <property type="match status" value="1"/>
</dbReference>
<dbReference type="GO" id="GO:0047617">
    <property type="term" value="F:fatty acyl-CoA hydrolase activity"/>
    <property type="evidence" value="ECO:0007669"/>
    <property type="project" value="TreeGrafter"/>
</dbReference>
<evidence type="ECO:0000256" key="2">
    <source>
        <dbReference type="ARBA" id="ARBA00022801"/>
    </source>
</evidence>
<name>V5SD51_9HYPH</name>
<dbReference type="PANTHER" id="PTHR31793">
    <property type="entry name" value="4-HYDROXYBENZOYL-COA THIOESTERASE FAMILY MEMBER"/>
    <property type="match status" value="1"/>
</dbReference>
<dbReference type="HOGENOM" id="CLU_101141_7_0_5"/>
<dbReference type="STRING" id="1029756.W911_08440"/>
<evidence type="ECO:0000313" key="5">
    <source>
        <dbReference type="Proteomes" id="UP000018542"/>
    </source>
</evidence>
<keyword evidence="2" id="KW-0378">Hydrolase</keyword>
<dbReference type="EMBL" id="CP006912">
    <property type="protein sequence ID" value="AHB48412.1"/>
    <property type="molecule type" value="Genomic_DNA"/>
</dbReference>
<dbReference type="PATRIC" id="fig|1029756.8.peg.1760"/>
<accession>V5SD51</accession>
<evidence type="ECO:0000259" key="3">
    <source>
        <dbReference type="Pfam" id="PF03061"/>
    </source>
</evidence>
<evidence type="ECO:0000256" key="1">
    <source>
        <dbReference type="ARBA" id="ARBA00005953"/>
    </source>
</evidence>
<gene>
    <name evidence="4" type="ORF">W911_08440</name>
</gene>
<dbReference type="AlphaFoldDB" id="V5SD51"/>
<keyword evidence="5" id="KW-1185">Reference proteome</keyword>
<dbReference type="Proteomes" id="UP000018542">
    <property type="component" value="Chromosome"/>
</dbReference>
<dbReference type="FunFam" id="3.10.129.10:FF:000004">
    <property type="entry name" value="Tol-pal system-associated acyl-CoA thioesterase"/>
    <property type="match status" value="1"/>
</dbReference>
<proteinExistence type="inferred from homology"/>
<organism evidence="4 5">
    <name type="scientific">Hyphomicrobium nitrativorans NL23</name>
    <dbReference type="NCBI Taxonomy" id="1029756"/>
    <lineage>
        <taxon>Bacteria</taxon>
        <taxon>Pseudomonadati</taxon>
        <taxon>Pseudomonadota</taxon>
        <taxon>Alphaproteobacteria</taxon>
        <taxon>Hyphomicrobiales</taxon>
        <taxon>Hyphomicrobiaceae</taxon>
        <taxon>Hyphomicrobium</taxon>
    </lineage>
</organism>
<dbReference type="NCBIfam" id="TIGR00051">
    <property type="entry name" value="YbgC/FadM family acyl-CoA thioesterase"/>
    <property type="match status" value="1"/>
</dbReference>
<protein>
    <submittedName>
        <fullName evidence="4">Tol-pal system-associated acyl-CoA thioesterase</fullName>
    </submittedName>
</protein>
<dbReference type="Gene3D" id="3.10.129.10">
    <property type="entry name" value="Hotdog Thioesterase"/>
    <property type="match status" value="1"/>
</dbReference>
<dbReference type="KEGG" id="hni:W911_08440"/>
<dbReference type="InterPro" id="IPR029069">
    <property type="entry name" value="HotDog_dom_sf"/>
</dbReference>
<feature type="domain" description="Thioesterase" evidence="3">
    <location>
        <begin position="56"/>
        <end position="143"/>
    </location>
</feature>
<reference evidence="4 5" key="1">
    <citation type="journal article" date="2014" name="Genome Announc.">
        <title>Complete Genome Sequence of Hyphomicrobium nitrativorans Strain NL23, a Denitrifying Bacterium Isolated from Biofilm of a Methanol-Fed Denitrification System Treating Seawater at the Montreal Biodome.</title>
        <authorList>
            <person name="Martineau C."/>
            <person name="Villeneuve C."/>
            <person name="Mauffrey F."/>
            <person name="Villemur R."/>
        </authorList>
    </citation>
    <scope>NUCLEOTIDE SEQUENCE [LARGE SCALE GENOMIC DNA]</scope>
    <source>
        <strain evidence="4">NL23</strain>
    </source>
</reference>
<sequence>MADDKAGVIGFQNGMSDKAPTTAQSWPDLAGRLVDDEMGRWHVLPVRVYFEDTDAGGIAYHASYIRWCERGRTDFLRLLGTDARRLIDGSASVEPAAFVVRRMTCDFVRPTRMDDVLVVETRVKELGGASVTLIQTVIGPDGRRVFEAEVTVVLVAVSGKPLRLSTAIRGAFGGADTAKVLGPGAGNG</sequence>
<dbReference type="InterPro" id="IPR050563">
    <property type="entry name" value="4-hydroxybenzoyl-CoA_TE"/>
</dbReference>
<comment type="similarity">
    <text evidence="1">Belongs to the 4-hydroxybenzoyl-CoA thioesterase family.</text>
</comment>
<dbReference type="Pfam" id="PF03061">
    <property type="entry name" value="4HBT"/>
    <property type="match status" value="1"/>
</dbReference>
<evidence type="ECO:0000313" key="4">
    <source>
        <dbReference type="EMBL" id="AHB48412.1"/>
    </source>
</evidence>
<dbReference type="InterPro" id="IPR006683">
    <property type="entry name" value="Thioestr_dom"/>
</dbReference>